<accession>A0A0E9UCY2</accession>
<organism evidence="2">
    <name type="scientific">Anguilla anguilla</name>
    <name type="common">European freshwater eel</name>
    <name type="synonym">Muraena anguilla</name>
    <dbReference type="NCBI Taxonomy" id="7936"/>
    <lineage>
        <taxon>Eukaryota</taxon>
        <taxon>Metazoa</taxon>
        <taxon>Chordata</taxon>
        <taxon>Craniata</taxon>
        <taxon>Vertebrata</taxon>
        <taxon>Euteleostomi</taxon>
        <taxon>Actinopterygii</taxon>
        <taxon>Neopterygii</taxon>
        <taxon>Teleostei</taxon>
        <taxon>Anguilliformes</taxon>
        <taxon>Anguillidae</taxon>
        <taxon>Anguilla</taxon>
    </lineage>
</organism>
<evidence type="ECO:0000313" key="2">
    <source>
        <dbReference type="EMBL" id="JAH63602.1"/>
    </source>
</evidence>
<name>A0A0E9UCY2_ANGAN</name>
<protein>
    <submittedName>
        <fullName evidence="2">Uncharacterized protein</fullName>
    </submittedName>
</protein>
<dbReference type="EMBL" id="GBXM01044975">
    <property type="protein sequence ID" value="JAH63602.1"/>
    <property type="molecule type" value="Transcribed_RNA"/>
</dbReference>
<evidence type="ECO:0000256" key="1">
    <source>
        <dbReference type="SAM" id="MobiDB-lite"/>
    </source>
</evidence>
<dbReference type="AlphaFoldDB" id="A0A0E9UCY2"/>
<feature type="region of interest" description="Disordered" evidence="1">
    <location>
        <begin position="1"/>
        <end position="20"/>
    </location>
</feature>
<sequence>MSLDASSLPAQSAATSSPTSATQFTVYKAVLEL</sequence>
<reference evidence="2" key="2">
    <citation type="journal article" date="2015" name="Fish Shellfish Immunol.">
        <title>Early steps in the European eel (Anguilla anguilla)-Vibrio vulnificus interaction in the gills: Role of the RtxA13 toxin.</title>
        <authorList>
            <person name="Callol A."/>
            <person name="Pajuelo D."/>
            <person name="Ebbesson L."/>
            <person name="Teles M."/>
            <person name="MacKenzie S."/>
            <person name="Amaro C."/>
        </authorList>
    </citation>
    <scope>NUCLEOTIDE SEQUENCE</scope>
</reference>
<reference evidence="2" key="1">
    <citation type="submission" date="2014-11" db="EMBL/GenBank/DDBJ databases">
        <authorList>
            <person name="Amaro Gonzalez C."/>
        </authorList>
    </citation>
    <scope>NUCLEOTIDE SEQUENCE</scope>
</reference>
<proteinExistence type="predicted"/>